<proteinExistence type="predicted"/>
<feature type="domain" description="BTB" evidence="1">
    <location>
        <begin position="149"/>
        <end position="215"/>
    </location>
</feature>
<gene>
    <name evidence="2" type="ORF">L207DRAFT_528043</name>
</gene>
<evidence type="ECO:0000313" key="2">
    <source>
        <dbReference type="EMBL" id="PMD41413.1"/>
    </source>
</evidence>
<name>A0A2J6RSH5_HYAVF</name>
<dbReference type="Proteomes" id="UP000235786">
    <property type="component" value="Unassembled WGS sequence"/>
</dbReference>
<dbReference type="InterPro" id="IPR011333">
    <property type="entry name" value="SKP1/BTB/POZ_sf"/>
</dbReference>
<dbReference type="OrthoDB" id="3496234at2759"/>
<evidence type="ECO:0000313" key="3">
    <source>
        <dbReference type="Proteomes" id="UP000235786"/>
    </source>
</evidence>
<dbReference type="AlphaFoldDB" id="A0A2J6RSH5"/>
<organism evidence="2 3">
    <name type="scientific">Hyaloscypha variabilis (strain UAMH 11265 / GT02V1 / F)</name>
    <name type="common">Meliniomyces variabilis</name>
    <dbReference type="NCBI Taxonomy" id="1149755"/>
    <lineage>
        <taxon>Eukaryota</taxon>
        <taxon>Fungi</taxon>
        <taxon>Dikarya</taxon>
        <taxon>Ascomycota</taxon>
        <taxon>Pezizomycotina</taxon>
        <taxon>Leotiomycetes</taxon>
        <taxon>Helotiales</taxon>
        <taxon>Hyaloscyphaceae</taxon>
        <taxon>Hyaloscypha</taxon>
        <taxon>Hyaloscypha variabilis</taxon>
    </lineage>
</organism>
<dbReference type="Gene3D" id="3.30.710.10">
    <property type="entry name" value="Potassium Channel Kv1.1, Chain A"/>
    <property type="match status" value="1"/>
</dbReference>
<dbReference type="PROSITE" id="PS50097">
    <property type="entry name" value="BTB"/>
    <property type="match status" value="1"/>
</dbReference>
<keyword evidence="3" id="KW-1185">Reference proteome</keyword>
<protein>
    <recommendedName>
        <fullName evidence="1">BTB domain-containing protein</fullName>
    </recommendedName>
</protein>
<accession>A0A2J6RSH5</accession>
<sequence length="406" mass="45154">MALPAPISLTSPLVHNSNNTSLIMPTLNLDSIREKPLPNGETCMLISCENQPPVPRIVVDTALVVDNGLAAACEGKSTPDSDQDVSRISITTRSASSSTSAYYNCSSSNQMIEDNLKSTAAAHYYVPTNPNNLRQASIDNLRLGPRTEEGVSILVESNGIVRCFLVHTELLCHFSPFFRSIFAKRTPRVFTKEVKSLSYTNELDFDKTEEENVEEEGILEVQIKVNMPTARANNGFRLPGALGDVNHVEFAAFIEWLYLGPDKLEKMEDPMAAQLLIQLWVLAGRLGVPSCQNDCIAAIENIRKRSRTISTSMIGWVYRNTRDYGKNQCGLKNMLVDQCALALDEKSLLGEMQEPSFTEHFPMECLFDIIARMRVLLRDSSLGTGSLIIDPRSRRYQNDAREGNTV</sequence>
<evidence type="ECO:0000259" key="1">
    <source>
        <dbReference type="PROSITE" id="PS50097"/>
    </source>
</evidence>
<dbReference type="EMBL" id="KZ613944">
    <property type="protein sequence ID" value="PMD41413.1"/>
    <property type="molecule type" value="Genomic_DNA"/>
</dbReference>
<reference evidence="2 3" key="1">
    <citation type="submission" date="2016-04" db="EMBL/GenBank/DDBJ databases">
        <title>A degradative enzymes factory behind the ericoid mycorrhizal symbiosis.</title>
        <authorList>
            <consortium name="DOE Joint Genome Institute"/>
            <person name="Martino E."/>
            <person name="Morin E."/>
            <person name="Grelet G."/>
            <person name="Kuo A."/>
            <person name="Kohler A."/>
            <person name="Daghino S."/>
            <person name="Barry K."/>
            <person name="Choi C."/>
            <person name="Cichocki N."/>
            <person name="Clum A."/>
            <person name="Copeland A."/>
            <person name="Hainaut M."/>
            <person name="Haridas S."/>
            <person name="Labutti K."/>
            <person name="Lindquist E."/>
            <person name="Lipzen A."/>
            <person name="Khouja H.-R."/>
            <person name="Murat C."/>
            <person name="Ohm R."/>
            <person name="Olson A."/>
            <person name="Spatafora J."/>
            <person name="Veneault-Fourrey C."/>
            <person name="Henrissat B."/>
            <person name="Grigoriev I."/>
            <person name="Martin F."/>
            <person name="Perotto S."/>
        </authorList>
    </citation>
    <scope>NUCLEOTIDE SEQUENCE [LARGE SCALE GENOMIC DNA]</scope>
    <source>
        <strain evidence="2 3">F</strain>
    </source>
</reference>
<dbReference type="SUPFAM" id="SSF54695">
    <property type="entry name" value="POZ domain"/>
    <property type="match status" value="1"/>
</dbReference>
<dbReference type="InterPro" id="IPR000210">
    <property type="entry name" value="BTB/POZ_dom"/>
</dbReference>